<comment type="caution">
    <text evidence="2">The sequence shown here is derived from an EMBL/GenBank/DDBJ whole genome shotgun (WGS) entry which is preliminary data.</text>
</comment>
<reference evidence="2 3" key="1">
    <citation type="submission" date="2016-07" db="EMBL/GenBank/DDBJ databases">
        <title>Pervasive Adenine N6-methylation of Active Genes in Fungi.</title>
        <authorList>
            <consortium name="DOE Joint Genome Institute"/>
            <person name="Mondo S.J."/>
            <person name="Dannebaum R.O."/>
            <person name="Kuo R.C."/>
            <person name="Labutti K."/>
            <person name="Haridas S."/>
            <person name="Kuo A."/>
            <person name="Salamov A."/>
            <person name="Ahrendt S.R."/>
            <person name="Lipzen A."/>
            <person name="Sullivan W."/>
            <person name="Andreopoulos W.B."/>
            <person name="Clum A."/>
            <person name="Lindquist E."/>
            <person name="Daum C."/>
            <person name="Ramamoorthy G.K."/>
            <person name="Gryganskyi A."/>
            <person name="Culley D."/>
            <person name="Magnuson J.K."/>
            <person name="James T.Y."/>
            <person name="O'Malley M.A."/>
            <person name="Stajich J.E."/>
            <person name="Spatafora J.W."/>
            <person name="Visel A."/>
            <person name="Grigoriev I.V."/>
        </authorList>
    </citation>
    <scope>NUCLEOTIDE SEQUENCE [LARGE SCALE GENOMIC DNA]</scope>
    <source>
        <strain evidence="2 3">NRRL 3301</strain>
    </source>
</reference>
<name>A0A1X2GR34_9FUNG</name>
<protein>
    <submittedName>
        <fullName evidence="2">Uncharacterized protein</fullName>
    </submittedName>
</protein>
<keyword evidence="1" id="KW-0812">Transmembrane</keyword>
<keyword evidence="1" id="KW-1133">Transmembrane helix</keyword>
<keyword evidence="1" id="KW-0472">Membrane</keyword>
<feature type="transmembrane region" description="Helical" evidence="1">
    <location>
        <begin position="12"/>
        <end position="30"/>
    </location>
</feature>
<dbReference type="AlphaFoldDB" id="A0A1X2GR34"/>
<dbReference type="EMBL" id="MCGT01000005">
    <property type="protein sequence ID" value="ORX59518.1"/>
    <property type="molecule type" value="Genomic_DNA"/>
</dbReference>
<evidence type="ECO:0000313" key="3">
    <source>
        <dbReference type="Proteomes" id="UP000242146"/>
    </source>
</evidence>
<evidence type="ECO:0000313" key="2">
    <source>
        <dbReference type="EMBL" id="ORX59518.1"/>
    </source>
</evidence>
<proteinExistence type="predicted"/>
<organism evidence="2 3">
    <name type="scientific">Hesseltinella vesiculosa</name>
    <dbReference type="NCBI Taxonomy" id="101127"/>
    <lineage>
        <taxon>Eukaryota</taxon>
        <taxon>Fungi</taxon>
        <taxon>Fungi incertae sedis</taxon>
        <taxon>Mucoromycota</taxon>
        <taxon>Mucoromycotina</taxon>
        <taxon>Mucoromycetes</taxon>
        <taxon>Mucorales</taxon>
        <taxon>Cunninghamellaceae</taxon>
        <taxon>Hesseltinella</taxon>
    </lineage>
</organism>
<dbReference type="Proteomes" id="UP000242146">
    <property type="component" value="Unassembled WGS sequence"/>
</dbReference>
<evidence type="ECO:0000256" key="1">
    <source>
        <dbReference type="SAM" id="Phobius"/>
    </source>
</evidence>
<keyword evidence="3" id="KW-1185">Reference proteome</keyword>
<sequence>MWFILPCHLVDYLVGLCLLTIFFFAIPRSWTPPSVNTLLAQSITLYHWSWQQSLTIASFAYRAARHGYNVAKVLTSFNVPRLLLASRSMPARPFQKAKKQALKSSSNTSLLPRLLSRTPTHRYPTALPLNTRHPP</sequence>
<accession>A0A1X2GR34</accession>
<gene>
    <name evidence="2" type="ORF">DM01DRAFT_168397</name>
</gene>